<dbReference type="PANTHER" id="PTHR11545">
    <property type="entry name" value="RIBOSOMAL PROTEIN L13"/>
    <property type="match status" value="1"/>
</dbReference>
<comment type="subunit">
    <text evidence="4">Part of the 50S ribosomal subunit.</text>
</comment>
<dbReference type="HAMAP" id="MF_01366">
    <property type="entry name" value="Ribosomal_uL13"/>
    <property type="match status" value="1"/>
</dbReference>
<evidence type="ECO:0000313" key="6">
    <source>
        <dbReference type="EMBL" id="PIP23487.1"/>
    </source>
</evidence>
<comment type="caution">
    <text evidence="6">The sequence shown here is derived from an EMBL/GenBank/DDBJ whole genome shotgun (WGS) entry which is preliminary data.</text>
</comment>
<dbReference type="Proteomes" id="UP000230273">
    <property type="component" value="Unassembled WGS sequence"/>
</dbReference>
<evidence type="ECO:0000256" key="2">
    <source>
        <dbReference type="ARBA" id="ARBA00022980"/>
    </source>
</evidence>
<dbReference type="GO" id="GO:0003729">
    <property type="term" value="F:mRNA binding"/>
    <property type="evidence" value="ECO:0007669"/>
    <property type="project" value="TreeGrafter"/>
</dbReference>
<feature type="region of interest" description="Disordered" evidence="5">
    <location>
        <begin position="123"/>
        <end position="142"/>
    </location>
</feature>
<dbReference type="GO" id="GO:0003735">
    <property type="term" value="F:structural constituent of ribosome"/>
    <property type="evidence" value="ECO:0007669"/>
    <property type="project" value="InterPro"/>
</dbReference>
<dbReference type="SUPFAM" id="SSF52161">
    <property type="entry name" value="Ribosomal protein L13"/>
    <property type="match status" value="1"/>
</dbReference>
<keyword evidence="3 4" id="KW-0687">Ribonucleoprotein</keyword>
<dbReference type="GO" id="GO:1990904">
    <property type="term" value="C:ribonucleoprotein complex"/>
    <property type="evidence" value="ECO:0007669"/>
    <property type="project" value="UniProtKB-KW"/>
</dbReference>
<proteinExistence type="inferred from homology"/>
<evidence type="ECO:0000256" key="4">
    <source>
        <dbReference type="HAMAP-Rule" id="MF_01366"/>
    </source>
</evidence>
<comment type="function">
    <text evidence="4">This protein is one of the early assembly proteins of the 50S ribosomal subunit, although it is not seen to bind rRNA by itself. It is important during the early stages of 50S assembly.</text>
</comment>
<dbReference type="InterPro" id="IPR036899">
    <property type="entry name" value="Ribosomal_uL13_sf"/>
</dbReference>
<evidence type="ECO:0000256" key="5">
    <source>
        <dbReference type="SAM" id="MobiDB-lite"/>
    </source>
</evidence>
<evidence type="ECO:0000256" key="3">
    <source>
        <dbReference type="ARBA" id="ARBA00023274"/>
    </source>
</evidence>
<gene>
    <name evidence="4" type="primary">rplM</name>
    <name evidence="6" type="ORF">COX36_02950</name>
</gene>
<keyword evidence="2 4" id="KW-0689">Ribosomal protein</keyword>
<dbReference type="CDD" id="cd00392">
    <property type="entry name" value="Ribosomal_L13"/>
    <property type="match status" value="1"/>
</dbReference>
<dbReference type="GO" id="GO:0005840">
    <property type="term" value="C:ribosome"/>
    <property type="evidence" value="ECO:0007669"/>
    <property type="project" value="UniProtKB-KW"/>
</dbReference>
<dbReference type="PIRSF" id="PIRSF002181">
    <property type="entry name" value="Ribosomal_L13"/>
    <property type="match status" value="1"/>
</dbReference>
<reference evidence="6 7" key="1">
    <citation type="submission" date="2017-09" db="EMBL/GenBank/DDBJ databases">
        <title>Depth-based differentiation of microbial function through sediment-hosted aquifers and enrichment of novel symbionts in the deep terrestrial subsurface.</title>
        <authorList>
            <person name="Probst A.J."/>
            <person name="Ladd B."/>
            <person name="Jarett J.K."/>
            <person name="Geller-Mcgrath D.E."/>
            <person name="Sieber C.M."/>
            <person name="Emerson J.B."/>
            <person name="Anantharaman K."/>
            <person name="Thomas B.C."/>
            <person name="Malmstrom R."/>
            <person name="Stieglmeier M."/>
            <person name="Klingl A."/>
            <person name="Woyke T."/>
            <person name="Ryan C.M."/>
            <person name="Banfield J.F."/>
        </authorList>
    </citation>
    <scope>NUCLEOTIDE SEQUENCE [LARGE SCALE GENOMIC DNA]</scope>
    <source>
        <strain evidence="6">CG23_combo_of_CG06-09_8_20_14_all_38_19</strain>
    </source>
</reference>
<evidence type="ECO:0000313" key="7">
    <source>
        <dbReference type="Proteomes" id="UP000230273"/>
    </source>
</evidence>
<dbReference type="PANTHER" id="PTHR11545:SF2">
    <property type="entry name" value="LARGE RIBOSOMAL SUBUNIT PROTEIN UL13M"/>
    <property type="match status" value="1"/>
</dbReference>
<name>A0A2G9YW68_9BACT</name>
<dbReference type="GO" id="GO:0017148">
    <property type="term" value="P:negative regulation of translation"/>
    <property type="evidence" value="ECO:0007669"/>
    <property type="project" value="TreeGrafter"/>
</dbReference>
<dbReference type="Pfam" id="PF00572">
    <property type="entry name" value="Ribosomal_L13"/>
    <property type="match status" value="1"/>
</dbReference>
<dbReference type="InterPro" id="IPR005822">
    <property type="entry name" value="Ribosomal_uL13"/>
</dbReference>
<organism evidence="6 7">
    <name type="scientific">Candidatus Nealsonbacteria bacterium CG23_combo_of_CG06-09_8_20_14_all_38_19</name>
    <dbReference type="NCBI Taxonomy" id="1974721"/>
    <lineage>
        <taxon>Bacteria</taxon>
        <taxon>Candidatus Nealsoniibacteriota</taxon>
    </lineage>
</organism>
<dbReference type="AlphaFoldDB" id="A0A2G9YW68"/>
<dbReference type="InterPro" id="IPR005823">
    <property type="entry name" value="Ribosomal_uL13_bac-type"/>
</dbReference>
<sequence length="142" mass="15825">MKRVTYTIDASGKILGRLAVQVAGLLRGKQKPDFVHYKDMGDNVVVKNVSKISFSGKKMENKIYYHHTGYLGGLKGTPLKKLFAESPEKVLRKAVFGMLPKNKLRAKQIKRLKTYKEATHIGDGTEEPFGSSACPVRSQKSN</sequence>
<accession>A0A2G9YW68</accession>
<dbReference type="GO" id="GO:0006412">
    <property type="term" value="P:translation"/>
    <property type="evidence" value="ECO:0007669"/>
    <property type="project" value="UniProtKB-UniRule"/>
</dbReference>
<dbReference type="Gene3D" id="3.90.1180.10">
    <property type="entry name" value="Ribosomal protein L13"/>
    <property type="match status" value="1"/>
</dbReference>
<protein>
    <recommendedName>
        <fullName evidence="4">Large ribosomal subunit protein uL13</fullName>
    </recommendedName>
</protein>
<evidence type="ECO:0000256" key="1">
    <source>
        <dbReference type="ARBA" id="ARBA00006227"/>
    </source>
</evidence>
<dbReference type="EMBL" id="PCRP01000047">
    <property type="protein sequence ID" value="PIP23487.1"/>
    <property type="molecule type" value="Genomic_DNA"/>
</dbReference>
<comment type="similarity">
    <text evidence="1 4">Belongs to the universal ribosomal protein uL13 family.</text>
</comment>
<dbReference type="NCBIfam" id="TIGR01066">
    <property type="entry name" value="rplM_bact"/>
    <property type="match status" value="1"/>
</dbReference>